<keyword evidence="5 6" id="KW-0472">Membrane</keyword>
<evidence type="ECO:0000313" key="9">
    <source>
        <dbReference type="Proteomes" id="UP000245489"/>
    </source>
</evidence>
<sequence length="303" mass="33428">MNNQNQHLKIWAGLITLYIIWGSTYLGIRFVVESFPPMLISGFRFFLAGFTLLVFSILTKKYQKPSRKMIVTNILSGFFLLTLSNGFFTIAAKWMPSSYSALFSALGPVILVILLWIFEGEKPQKKVVFGAFLGIIGVGILMSLKSLAIDGYENYYVKGILTLFGAVLFWNVGVVIVKKANITEYHATQLAGTQMILGGLLSLGISFIIGDFDKLNLHQVTPKAAWAFAYLLTFGSIIGFLVFSWLSKVASPTLVATYTYVNPLVAMFLGWLLAGEKLHPLMIVSGAIIITAVILITSVSRRS</sequence>
<gene>
    <name evidence="8" type="ORF">LV89_02113</name>
</gene>
<evidence type="ECO:0000256" key="4">
    <source>
        <dbReference type="ARBA" id="ARBA00022989"/>
    </source>
</evidence>
<feature type="transmembrane region" description="Helical" evidence="6">
    <location>
        <begin position="98"/>
        <end position="118"/>
    </location>
</feature>
<dbReference type="Gene3D" id="1.10.3730.20">
    <property type="match status" value="1"/>
</dbReference>
<dbReference type="InterPro" id="IPR037185">
    <property type="entry name" value="EmrE-like"/>
</dbReference>
<evidence type="ECO:0000256" key="3">
    <source>
        <dbReference type="ARBA" id="ARBA00022692"/>
    </source>
</evidence>
<feature type="transmembrane region" description="Helical" evidence="6">
    <location>
        <begin position="224"/>
        <end position="246"/>
    </location>
</feature>
<dbReference type="Proteomes" id="UP000245489">
    <property type="component" value="Unassembled WGS sequence"/>
</dbReference>
<evidence type="ECO:0000259" key="7">
    <source>
        <dbReference type="Pfam" id="PF00892"/>
    </source>
</evidence>
<comment type="caution">
    <text evidence="8">The sequence shown here is derived from an EMBL/GenBank/DDBJ whole genome shotgun (WGS) entry which is preliminary data.</text>
</comment>
<dbReference type="InterPro" id="IPR000620">
    <property type="entry name" value="EamA_dom"/>
</dbReference>
<feature type="transmembrane region" description="Helical" evidence="6">
    <location>
        <begin position="12"/>
        <end position="32"/>
    </location>
</feature>
<proteinExistence type="predicted"/>
<protein>
    <submittedName>
        <fullName evidence="8">Drug/metabolite transporter (DMT)-like permease</fullName>
    </submittedName>
</protein>
<dbReference type="Pfam" id="PF00892">
    <property type="entry name" value="EamA"/>
    <property type="match status" value="2"/>
</dbReference>
<name>A0A316EC29_9BACT</name>
<dbReference type="GO" id="GO:0005886">
    <property type="term" value="C:plasma membrane"/>
    <property type="evidence" value="ECO:0007669"/>
    <property type="project" value="UniProtKB-SubCell"/>
</dbReference>
<feature type="domain" description="EamA" evidence="7">
    <location>
        <begin position="158"/>
        <end position="297"/>
    </location>
</feature>
<keyword evidence="2" id="KW-1003">Cell membrane</keyword>
<feature type="domain" description="EamA" evidence="7">
    <location>
        <begin position="14"/>
        <end position="141"/>
    </location>
</feature>
<feature type="transmembrane region" description="Helical" evidence="6">
    <location>
        <begin position="280"/>
        <end position="299"/>
    </location>
</feature>
<reference evidence="8 9" key="1">
    <citation type="submission" date="2018-05" db="EMBL/GenBank/DDBJ databases">
        <title>Genomic Encyclopedia of Archaeal and Bacterial Type Strains, Phase II (KMG-II): from individual species to whole genera.</title>
        <authorList>
            <person name="Goeker M."/>
        </authorList>
    </citation>
    <scope>NUCLEOTIDE SEQUENCE [LARGE SCALE GENOMIC DNA]</scope>
    <source>
        <strain evidence="8 9">DSM 22214</strain>
    </source>
</reference>
<evidence type="ECO:0000256" key="6">
    <source>
        <dbReference type="SAM" id="Phobius"/>
    </source>
</evidence>
<dbReference type="PANTHER" id="PTHR32322">
    <property type="entry name" value="INNER MEMBRANE TRANSPORTER"/>
    <property type="match status" value="1"/>
</dbReference>
<dbReference type="OrthoDB" id="9812547at2"/>
<keyword evidence="3 6" id="KW-0812">Transmembrane</keyword>
<feature type="transmembrane region" description="Helical" evidence="6">
    <location>
        <begin position="38"/>
        <end position="58"/>
    </location>
</feature>
<feature type="transmembrane region" description="Helical" evidence="6">
    <location>
        <begin position="189"/>
        <end position="209"/>
    </location>
</feature>
<evidence type="ECO:0000256" key="2">
    <source>
        <dbReference type="ARBA" id="ARBA00022475"/>
    </source>
</evidence>
<feature type="transmembrane region" description="Helical" evidence="6">
    <location>
        <begin position="155"/>
        <end position="177"/>
    </location>
</feature>
<dbReference type="AlphaFoldDB" id="A0A316EC29"/>
<dbReference type="EMBL" id="QGGO01000009">
    <property type="protein sequence ID" value="PWK26907.1"/>
    <property type="molecule type" value="Genomic_DNA"/>
</dbReference>
<evidence type="ECO:0000256" key="1">
    <source>
        <dbReference type="ARBA" id="ARBA00004651"/>
    </source>
</evidence>
<feature type="transmembrane region" description="Helical" evidence="6">
    <location>
        <begin position="127"/>
        <end position="149"/>
    </location>
</feature>
<dbReference type="SUPFAM" id="SSF103481">
    <property type="entry name" value="Multidrug resistance efflux transporter EmrE"/>
    <property type="match status" value="2"/>
</dbReference>
<feature type="transmembrane region" description="Helical" evidence="6">
    <location>
        <begin position="70"/>
        <end position="92"/>
    </location>
</feature>
<dbReference type="PANTHER" id="PTHR32322:SF18">
    <property type="entry name" value="S-ADENOSYLMETHIONINE_S-ADENOSYLHOMOCYSTEINE TRANSPORTER"/>
    <property type="match status" value="1"/>
</dbReference>
<accession>A0A316EC29</accession>
<evidence type="ECO:0000313" key="8">
    <source>
        <dbReference type="EMBL" id="PWK26907.1"/>
    </source>
</evidence>
<feature type="transmembrane region" description="Helical" evidence="6">
    <location>
        <begin position="253"/>
        <end position="274"/>
    </location>
</feature>
<organism evidence="8 9">
    <name type="scientific">Arcicella aurantiaca</name>
    <dbReference type="NCBI Taxonomy" id="591202"/>
    <lineage>
        <taxon>Bacteria</taxon>
        <taxon>Pseudomonadati</taxon>
        <taxon>Bacteroidota</taxon>
        <taxon>Cytophagia</taxon>
        <taxon>Cytophagales</taxon>
        <taxon>Flectobacillaceae</taxon>
        <taxon>Arcicella</taxon>
    </lineage>
</organism>
<dbReference type="InterPro" id="IPR050638">
    <property type="entry name" value="AA-Vitamin_Transporters"/>
</dbReference>
<keyword evidence="4 6" id="KW-1133">Transmembrane helix</keyword>
<comment type="subcellular location">
    <subcellularLocation>
        <location evidence="1">Cell membrane</location>
        <topology evidence="1">Multi-pass membrane protein</topology>
    </subcellularLocation>
</comment>
<keyword evidence="9" id="KW-1185">Reference proteome</keyword>
<evidence type="ECO:0000256" key="5">
    <source>
        <dbReference type="ARBA" id="ARBA00023136"/>
    </source>
</evidence>
<dbReference type="RefSeq" id="WP_109742852.1">
    <property type="nucleotide sequence ID" value="NZ_QGGO01000009.1"/>
</dbReference>